<dbReference type="InterPro" id="IPR023346">
    <property type="entry name" value="Lysozyme-like_dom_sf"/>
</dbReference>
<evidence type="ECO:0000256" key="6">
    <source>
        <dbReference type="ARBA" id="ARBA00023295"/>
    </source>
</evidence>
<dbReference type="EC" id="3.2.1.17" evidence="7"/>
<dbReference type="Gene3D" id="1.10.530.40">
    <property type="match status" value="1"/>
</dbReference>
<dbReference type="PANTHER" id="PTHR38107">
    <property type="match status" value="1"/>
</dbReference>
<gene>
    <name evidence="8" type="ORF">SAMN04488132_106203</name>
</gene>
<sequence>MARKTKNRKAALVLAAAFLLAAVAFVWRIIFPKRNEGDETSMLDDLQNTLTIYNPLMSAKKTAEAIIKKWEGLYLKAYQDSAGIWTIGWGTIKYKNGASVKKGDVITKDQAQAEFEYEFNQKYDFVVSRSKVKLTDSQTAALVSFAYNVGTGALLESTLWKRIQAGESAKAVADEFLKWNKVTVNGAKVVIAGLTNRRPDERALFLV</sequence>
<dbReference type="AlphaFoldDB" id="A0A1T4PT03"/>
<keyword evidence="4 7" id="KW-0378">Hydrolase</keyword>
<evidence type="ECO:0000256" key="1">
    <source>
        <dbReference type="ARBA" id="ARBA00000632"/>
    </source>
</evidence>
<dbReference type="InterPro" id="IPR033907">
    <property type="entry name" value="Endolysin_autolysin"/>
</dbReference>
<dbReference type="HAMAP" id="MF_04110">
    <property type="entry name" value="ENDOLYSIN_T4"/>
    <property type="match status" value="1"/>
</dbReference>
<evidence type="ECO:0000313" key="8">
    <source>
        <dbReference type="EMBL" id="SJZ94663.1"/>
    </source>
</evidence>
<comment type="catalytic activity">
    <reaction evidence="1 7">
        <text>Hydrolysis of (1-&gt;4)-beta-linkages between N-acetylmuramic acid and N-acetyl-D-glucosamine residues in a peptidoglycan and between N-acetyl-D-glucosamine residues in chitodextrins.</text>
        <dbReference type="EC" id="3.2.1.17"/>
    </reaction>
</comment>
<dbReference type="EMBL" id="FUWH01000006">
    <property type="protein sequence ID" value="SJZ94663.1"/>
    <property type="molecule type" value="Genomic_DNA"/>
</dbReference>
<dbReference type="GO" id="GO:0031640">
    <property type="term" value="P:killing of cells of another organism"/>
    <property type="evidence" value="ECO:0007669"/>
    <property type="project" value="UniProtKB-KW"/>
</dbReference>
<dbReference type="Proteomes" id="UP000190888">
    <property type="component" value="Unassembled WGS sequence"/>
</dbReference>
<keyword evidence="6 7" id="KW-0326">Glycosidase</keyword>
<keyword evidence="2 7" id="KW-0929">Antimicrobial</keyword>
<dbReference type="OrthoDB" id="5327667at2"/>
<accession>A0A1T4PT03</accession>
<keyword evidence="3 7" id="KW-0081">Bacteriolytic enzyme</keyword>
<dbReference type="CDD" id="cd00737">
    <property type="entry name" value="lyz_endolysin_autolysin"/>
    <property type="match status" value="1"/>
</dbReference>
<dbReference type="GO" id="GO:0042742">
    <property type="term" value="P:defense response to bacterium"/>
    <property type="evidence" value="ECO:0007669"/>
    <property type="project" value="UniProtKB-KW"/>
</dbReference>
<reference evidence="8 9" key="1">
    <citation type="submission" date="2017-02" db="EMBL/GenBank/DDBJ databases">
        <authorList>
            <person name="Peterson S.W."/>
        </authorList>
    </citation>
    <scope>NUCLEOTIDE SEQUENCE [LARGE SCALE GENOMIC DNA]</scope>
    <source>
        <strain evidence="8 9">DSM 22335</strain>
    </source>
</reference>
<dbReference type="PANTHER" id="PTHR38107:SF3">
    <property type="entry name" value="LYSOZYME RRRD-RELATED"/>
    <property type="match status" value="1"/>
</dbReference>
<evidence type="ECO:0000256" key="4">
    <source>
        <dbReference type="ARBA" id="ARBA00022801"/>
    </source>
</evidence>
<dbReference type="InterPro" id="IPR023347">
    <property type="entry name" value="Lysozyme_dom_sf"/>
</dbReference>
<organism evidence="8 9">
    <name type="scientific">Sediminibacterium ginsengisoli</name>
    <dbReference type="NCBI Taxonomy" id="413434"/>
    <lineage>
        <taxon>Bacteria</taxon>
        <taxon>Pseudomonadati</taxon>
        <taxon>Bacteroidota</taxon>
        <taxon>Chitinophagia</taxon>
        <taxon>Chitinophagales</taxon>
        <taxon>Chitinophagaceae</taxon>
        <taxon>Sediminibacterium</taxon>
    </lineage>
</organism>
<dbReference type="InterPro" id="IPR002196">
    <property type="entry name" value="Glyco_hydro_24"/>
</dbReference>
<dbReference type="GO" id="GO:0016998">
    <property type="term" value="P:cell wall macromolecule catabolic process"/>
    <property type="evidence" value="ECO:0007669"/>
    <property type="project" value="InterPro"/>
</dbReference>
<dbReference type="InterPro" id="IPR051018">
    <property type="entry name" value="Bacteriophage_GH24"/>
</dbReference>
<dbReference type="Pfam" id="PF00959">
    <property type="entry name" value="Phage_lysozyme"/>
    <property type="match status" value="1"/>
</dbReference>
<dbReference type="SUPFAM" id="SSF53955">
    <property type="entry name" value="Lysozyme-like"/>
    <property type="match status" value="1"/>
</dbReference>
<name>A0A1T4PT03_9BACT</name>
<evidence type="ECO:0000313" key="9">
    <source>
        <dbReference type="Proteomes" id="UP000190888"/>
    </source>
</evidence>
<evidence type="ECO:0000256" key="3">
    <source>
        <dbReference type="ARBA" id="ARBA00022638"/>
    </source>
</evidence>
<evidence type="ECO:0000256" key="2">
    <source>
        <dbReference type="ARBA" id="ARBA00022529"/>
    </source>
</evidence>
<keyword evidence="9" id="KW-1185">Reference proteome</keyword>
<evidence type="ECO:0000256" key="7">
    <source>
        <dbReference type="RuleBase" id="RU003788"/>
    </source>
</evidence>
<proteinExistence type="inferred from homology"/>
<dbReference type="GO" id="GO:0009253">
    <property type="term" value="P:peptidoglycan catabolic process"/>
    <property type="evidence" value="ECO:0007669"/>
    <property type="project" value="InterPro"/>
</dbReference>
<dbReference type="GO" id="GO:0003796">
    <property type="term" value="F:lysozyme activity"/>
    <property type="evidence" value="ECO:0007669"/>
    <property type="project" value="UniProtKB-EC"/>
</dbReference>
<dbReference type="STRING" id="413434.SAMN04488132_106203"/>
<comment type="similarity">
    <text evidence="7">Belongs to the glycosyl hydrolase 24 family.</text>
</comment>
<keyword evidence="5" id="KW-1035">Host cytoplasm</keyword>
<dbReference type="InterPro" id="IPR034690">
    <property type="entry name" value="Endolysin_T4_type"/>
</dbReference>
<protein>
    <recommendedName>
        <fullName evidence="7">Lysozyme</fullName>
        <ecNumber evidence="7">3.2.1.17</ecNumber>
    </recommendedName>
</protein>
<dbReference type="RefSeq" id="WP_078831772.1">
    <property type="nucleotide sequence ID" value="NZ_FUWH01000006.1"/>
</dbReference>
<evidence type="ECO:0000256" key="5">
    <source>
        <dbReference type="ARBA" id="ARBA00023200"/>
    </source>
</evidence>